<dbReference type="FunFam" id="2.60.120.430:FF:000003">
    <property type="entry name" value="FERONIA receptor-like kinase"/>
    <property type="match status" value="1"/>
</dbReference>
<dbReference type="PANTHER" id="PTHR34590:SF15">
    <property type="entry name" value="PROTEIN KINASE DOMAIN-CONTAINING PROTEIN"/>
    <property type="match status" value="1"/>
</dbReference>
<dbReference type="STRING" id="93759.A0A1R3HPJ8"/>
<evidence type="ECO:0000313" key="2">
    <source>
        <dbReference type="Proteomes" id="UP000187203"/>
    </source>
</evidence>
<dbReference type="PANTHER" id="PTHR34590">
    <property type="entry name" value="OS03G0124300 PROTEIN-RELATED"/>
    <property type="match status" value="1"/>
</dbReference>
<dbReference type="InterPro" id="IPR045272">
    <property type="entry name" value="ANXUR1/2-like"/>
</dbReference>
<dbReference type="AlphaFoldDB" id="A0A1R3HPJ8"/>
<dbReference type="Proteomes" id="UP000187203">
    <property type="component" value="Unassembled WGS sequence"/>
</dbReference>
<proteinExistence type="predicted"/>
<name>A0A1R3HPJ8_9ROSI</name>
<dbReference type="EMBL" id="AWUE01019702">
    <property type="protein sequence ID" value="OMO72081.1"/>
    <property type="molecule type" value="Genomic_DNA"/>
</dbReference>
<dbReference type="Gene3D" id="2.60.120.430">
    <property type="entry name" value="Galactose-binding lectin"/>
    <property type="match status" value="1"/>
</dbReference>
<evidence type="ECO:0000313" key="1">
    <source>
        <dbReference type="EMBL" id="OMO72081.1"/>
    </source>
</evidence>
<dbReference type="Gene3D" id="1.10.510.10">
    <property type="entry name" value="Transferase(Phosphotransferase) domain 1"/>
    <property type="match status" value="1"/>
</dbReference>
<dbReference type="GO" id="GO:0004714">
    <property type="term" value="F:transmembrane receptor protein tyrosine kinase activity"/>
    <property type="evidence" value="ECO:0007669"/>
    <property type="project" value="InterPro"/>
</dbReference>
<keyword evidence="2" id="KW-1185">Reference proteome</keyword>
<sequence length="309" mass="33707">MSRNVQAWSLNNETKLEGSIVSRVSMSGTPSDLELLKSSACIFKSQSNRTIPVSPGPKFVRLHFYPISSSSLNISKALFNVSIGSYTLLSASESSYSKGAFDFEYIIKEYCVPVDGNVLNILFTPSLGYSDAYGFVNMIEVVSVPPKLYLGDMQLPLINGHPNQFYSMKSRALETLYRVNVGGPDISAGHDTAGMSRSWSGDKGNLDQNIDPFLLGQISPDCLETFTSIASKCLADKGSDRPSMGEVLCNLELAWKQEQRSFSLVHGRANVCVDGNLPPVIDGQRCLPACNSDRTPGVEFSDIMFPTGR</sequence>
<accession>A0A1R3HPJ8</accession>
<reference evidence="2" key="1">
    <citation type="submission" date="2013-09" db="EMBL/GenBank/DDBJ databases">
        <title>Corchorus olitorius genome sequencing.</title>
        <authorList>
            <person name="Alam M."/>
            <person name="Haque M.S."/>
            <person name="Islam M.S."/>
            <person name="Emdad E.M."/>
            <person name="Islam M.M."/>
            <person name="Ahmed B."/>
            <person name="Halim A."/>
            <person name="Hossen Q.M.M."/>
            <person name="Hossain M.Z."/>
            <person name="Ahmed R."/>
            <person name="Khan M.M."/>
            <person name="Islam R."/>
            <person name="Rashid M.M."/>
            <person name="Khan S.A."/>
            <person name="Rahman M.S."/>
            <person name="Alam M."/>
            <person name="Yahiya A.S."/>
            <person name="Khan M.S."/>
            <person name="Azam M.S."/>
            <person name="Haque T."/>
            <person name="Lashkar M.Z.H."/>
            <person name="Akhand A.I."/>
            <person name="Morshed G."/>
            <person name="Roy S."/>
            <person name="Uddin K.S."/>
            <person name="Rabeya T."/>
            <person name="Hossain A.S."/>
            <person name="Chowdhury A."/>
            <person name="Snigdha A.R."/>
            <person name="Mortoza M.S."/>
            <person name="Matin S.A."/>
            <person name="Hoque S.M.E."/>
            <person name="Islam M.K."/>
            <person name="Roy D.K."/>
            <person name="Haider R."/>
            <person name="Moosa M.M."/>
            <person name="Elias S.M."/>
            <person name="Hasan A.M."/>
            <person name="Jahan S."/>
            <person name="Shafiuddin M."/>
            <person name="Mahmood N."/>
            <person name="Shommy N.S."/>
        </authorList>
    </citation>
    <scope>NUCLEOTIDE SEQUENCE [LARGE SCALE GENOMIC DNA]</scope>
    <source>
        <strain evidence="2">cv. O-4</strain>
    </source>
</reference>
<gene>
    <name evidence="1" type="ORF">COLO4_27837</name>
</gene>
<comment type="caution">
    <text evidence="1">The sequence shown here is derived from an EMBL/GenBank/DDBJ whole genome shotgun (WGS) entry which is preliminary data.</text>
</comment>
<protein>
    <submittedName>
        <fullName evidence="1">Uncharacterized protein</fullName>
    </submittedName>
</protein>
<organism evidence="1 2">
    <name type="scientific">Corchorus olitorius</name>
    <dbReference type="NCBI Taxonomy" id="93759"/>
    <lineage>
        <taxon>Eukaryota</taxon>
        <taxon>Viridiplantae</taxon>
        <taxon>Streptophyta</taxon>
        <taxon>Embryophyta</taxon>
        <taxon>Tracheophyta</taxon>
        <taxon>Spermatophyta</taxon>
        <taxon>Magnoliopsida</taxon>
        <taxon>eudicotyledons</taxon>
        <taxon>Gunneridae</taxon>
        <taxon>Pentapetalae</taxon>
        <taxon>rosids</taxon>
        <taxon>malvids</taxon>
        <taxon>Malvales</taxon>
        <taxon>Malvaceae</taxon>
        <taxon>Grewioideae</taxon>
        <taxon>Apeibeae</taxon>
        <taxon>Corchorus</taxon>
    </lineage>
</organism>
<dbReference type="OrthoDB" id="1720310at2759"/>